<name>A0A2D1GPW9_9CAUD</name>
<keyword evidence="2" id="KW-1185">Reference proteome</keyword>
<evidence type="ECO:0000313" key="2">
    <source>
        <dbReference type="Proteomes" id="UP000229090"/>
    </source>
</evidence>
<reference evidence="2" key="1">
    <citation type="submission" date="2017-09" db="EMBL/GenBank/DDBJ databases">
        <authorList>
            <person name="Ehlers B."/>
            <person name="Leendertz F.H."/>
        </authorList>
    </citation>
    <scope>NUCLEOTIDE SEQUENCE [LARGE SCALE GENOMIC DNA]</scope>
</reference>
<dbReference type="GeneID" id="63210121"/>
<organism evidence="1 2">
    <name type="scientific">Mycobacterium phage Kumao</name>
    <dbReference type="NCBI Taxonomy" id="2041344"/>
    <lineage>
        <taxon>Viruses</taxon>
        <taxon>Duplodnaviria</taxon>
        <taxon>Heunggongvirae</taxon>
        <taxon>Uroviricota</taxon>
        <taxon>Caudoviricetes</taxon>
        <taxon>Vilmaviridae</taxon>
        <taxon>Kumaovirus</taxon>
        <taxon>Kumaovirus kumao</taxon>
    </lineage>
</organism>
<dbReference type="EMBL" id="MG009575">
    <property type="protein sequence ID" value="ATN93981.1"/>
    <property type="molecule type" value="Genomic_DNA"/>
</dbReference>
<evidence type="ECO:0000313" key="1">
    <source>
        <dbReference type="EMBL" id="ATN93981.1"/>
    </source>
</evidence>
<sequence>MAALASVNELAVWMDVEFENDSPEYQRAELVLEMASHWARTIANKPWLSASEEGFPPTVKGVVLAAARREMENPRRVVYEVKGPESASYNQKNYPPGFFTDPEYQYLRSFRKTGALWSLSSYRDDPEMTIGYLMAGEVGKPLPVFHPNDPGWKDSYHL</sequence>
<gene>
    <name evidence="1" type="primary">18</name>
    <name evidence="1" type="ORF">SEA_KUMAO_18</name>
</gene>
<dbReference type="Proteomes" id="UP000229090">
    <property type="component" value="Segment"/>
</dbReference>
<protein>
    <submittedName>
        <fullName evidence="1">Head-to-tail adaptor</fullName>
    </submittedName>
</protein>
<dbReference type="RefSeq" id="YP_010013508.1">
    <property type="nucleotide sequence ID" value="NC_053512.1"/>
</dbReference>
<accession>A0A2D1GPW9</accession>
<proteinExistence type="predicted"/>
<dbReference type="KEGG" id="vg:63210121"/>